<dbReference type="Proteomes" id="UP000623687">
    <property type="component" value="Unassembled WGS sequence"/>
</dbReference>
<proteinExistence type="predicted"/>
<evidence type="ECO:0000313" key="2">
    <source>
        <dbReference type="Proteomes" id="UP000623687"/>
    </source>
</evidence>
<dbReference type="GeneID" id="59379681"/>
<dbReference type="EMBL" id="JACETU010000007">
    <property type="protein sequence ID" value="KAF7424556.1"/>
    <property type="molecule type" value="Genomic_DNA"/>
</dbReference>
<gene>
    <name evidence="1" type="ORF">PC9H_009863</name>
</gene>
<keyword evidence="2" id="KW-1185">Reference proteome</keyword>
<name>A0A8H7DSH1_PLEOS</name>
<protein>
    <submittedName>
        <fullName evidence="1">Uncharacterized protein</fullName>
    </submittedName>
</protein>
<dbReference type="AlphaFoldDB" id="A0A8H7DSH1"/>
<dbReference type="RefSeq" id="XP_036628750.1">
    <property type="nucleotide sequence ID" value="XM_036779361.1"/>
</dbReference>
<organism evidence="1 2">
    <name type="scientific">Pleurotus ostreatus</name>
    <name type="common">Oyster mushroom</name>
    <name type="synonym">White-rot fungus</name>
    <dbReference type="NCBI Taxonomy" id="5322"/>
    <lineage>
        <taxon>Eukaryota</taxon>
        <taxon>Fungi</taxon>
        <taxon>Dikarya</taxon>
        <taxon>Basidiomycota</taxon>
        <taxon>Agaricomycotina</taxon>
        <taxon>Agaricomycetes</taxon>
        <taxon>Agaricomycetidae</taxon>
        <taxon>Agaricales</taxon>
        <taxon>Pleurotineae</taxon>
        <taxon>Pleurotaceae</taxon>
        <taxon>Pleurotus</taxon>
    </lineage>
</organism>
<sequence length="190" mass="21291">MLARIPSLVALTIILLSYATSTISVAVVRRHHAEDGVDAFTPAELVHPRTDDESHLVVLEGRRNALARVAVNGIKAIIRKVQRTLDEDKDARGKFTYNLVSEMQQQYPGFNWVVCHTKHETKFDGEKGKEWDHRHQEFDIKLGGTVGFEIYNLKSGEFIRQGDGGFLNWAYIGNVASKSGDGKVIKFLSP</sequence>
<dbReference type="VEuPathDB" id="FungiDB:PC9H_009863"/>
<reference evidence="1" key="1">
    <citation type="submission" date="2019-07" db="EMBL/GenBank/DDBJ databases">
        <authorList>
            <person name="Palmer J.M."/>
        </authorList>
    </citation>
    <scope>NUCLEOTIDE SEQUENCE</scope>
    <source>
        <strain evidence="1">PC9</strain>
    </source>
</reference>
<evidence type="ECO:0000313" key="1">
    <source>
        <dbReference type="EMBL" id="KAF7424556.1"/>
    </source>
</evidence>
<dbReference type="OrthoDB" id="3685327at2759"/>
<accession>A0A8H7DSH1</accession>
<comment type="caution">
    <text evidence="1">The sequence shown here is derived from an EMBL/GenBank/DDBJ whole genome shotgun (WGS) entry which is preliminary data.</text>
</comment>